<dbReference type="AlphaFoldDB" id="A0A2M8WMX8"/>
<reference evidence="2 3" key="1">
    <citation type="submission" date="2017-11" db="EMBL/GenBank/DDBJ databases">
        <title>Genomic Encyclopedia of Archaeal and Bacterial Type Strains, Phase II (KMG-II): From Individual Species to Whole Genera.</title>
        <authorList>
            <person name="Goeker M."/>
        </authorList>
    </citation>
    <scope>NUCLEOTIDE SEQUENCE [LARGE SCALE GENOMIC DNA]</scope>
    <source>
        <strain evidence="2 3">DSM 29128</strain>
    </source>
</reference>
<dbReference type="RefSeq" id="WP_100367107.1">
    <property type="nucleotide sequence ID" value="NZ_PGTY01000001.1"/>
</dbReference>
<gene>
    <name evidence="2" type="ORF">BC777_1119</name>
</gene>
<dbReference type="PROSITE" id="PS51257">
    <property type="entry name" value="PROKAR_LIPOPROTEIN"/>
    <property type="match status" value="1"/>
</dbReference>
<organism evidence="2 3">
    <name type="scientific">Yoonia maricola</name>
    <dbReference type="NCBI Taxonomy" id="420999"/>
    <lineage>
        <taxon>Bacteria</taxon>
        <taxon>Pseudomonadati</taxon>
        <taxon>Pseudomonadota</taxon>
        <taxon>Alphaproteobacteria</taxon>
        <taxon>Rhodobacterales</taxon>
        <taxon>Paracoccaceae</taxon>
        <taxon>Yoonia</taxon>
    </lineage>
</organism>
<dbReference type="OrthoDB" id="7652417at2"/>
<protein>
    <recommendedName>
        <fullName evidence="4">NADH dehydrogenase</fullName>
    </recommendedName>
</protein>
<accession>A0A2M8WMX8</accession>
<evidence type="ECO:0008006" key="4">
    <source>
        <dbReference type="Google" id="ProtNLM"/>
    </source>
</evidence>
<sequence length="104" mass="10671">MIRSMTLVACLTLSACAVPVAVQVPTPTPTPMPAPIEAPQSAKERFVTSVASNGCAFTSGNSDLIMADAVLSREDLARVMTELSAEGRGVIDGDAFRVTSGACA</sequence>
<dbReference type="EMBL" id="PGTY01000001">
    <property type="protein sequence ID" value="PJI92274.1"/>
    <property type="molecule type" value="Genomic_DNA"/>
</dbReference>
<evidence type="ECO:0000313" key="2">
    <source>
        <dbReference type="EMBL" id="PJI92274.1"/>
    </source>
</evidence>
<evidence type="ECO:0000313" key="3">
    <source>
        <dbReference type="Proteomes" id="UP000228531"/>
    </source>
</evidence>
<name>A0A2M8WMX8_9RHOB</name>
<keyword evidence="1" id="KW-0732">Signal</keyword>
<proteinExistence type="predicted"/>
<feature type="chain" id="PRO_5014922242" description="NADH dehydrogenase" evidence="1">
    <location>
        <begin position="18"/>
        <end position="104"/>
    </location>
</feature>
<dbReference type="Proteomes" id="UP000228531">
    <property type="component" value="Unassembled WGS sequence"/>
</dbReference>
<keyword evidence="3" id="KW-1185">Reference proteome</keyword>
<evidence type="ECO:0000256" key="1">
    <source>
        <dbReference type="SAM" id="SignalP"/>
    </source>
</evidence>
<comment type="caution">
    <text evidence="2">The sequence shown here is derived from an EMBL/GenBank/DDBJ whole genome shotgun (WGS) entry which is preliminary data.</text>
</comment>
<feature type="signal peptide" evidence="1">
    <location>
        <begin position="1"/>
        <end position="17"/>
    </location>
</feature>